<dbReference type="AlphaFoldDB" id="A0A518DKI3"/>
<dbReference type="InterPro" id="IPR011429">
    <property type="entry name" value="Cyt_c_Planctomycete-type"/>
</dbReference>
<feature type="compositionally biased region" description="Basic and acidic residues" evidence="4">
    <location>
        <begin position="949"/>
        <end position="959"/>
    </location>
</feature>
<keyword evidence="1 3" id="KW-0479">Metal-binding</keyword>
<dbReference type="Pfam" id="PF07587">
    <property type="entry name" value="PSD1"/>
    <property type="match status" value="1"/>
</dbReference>
<dbReference type="GO" id="GO:0009055">
    <property type="term" value="F:electron transfer activity"/>
    <property type="evidence" value="ECO:0007669"/>
    <property type="project" value="InterPro"/>
</dbReference>
<keyword evidence="3" id="KW-0349">Heme</keyword>
<name>A0A518DKI3_9BACT</name>
<accession>A0A518DKI3</accession>
<dbReference type="KEGG" id="lcre:Pla8534_00910"/>
<feature type="domain" description="Cytochrome c" evidence="5">
    <location>
        <begin position="9"/>
        <end position="129"/>
    </location>
</feature>
<keyword evidence="2 3" id="KW-0408">Iron</keyword>
<dbReference type="EMBL" id="CP036433">
    <property type="protein sequence ID" value="QDU92345.1"/>
    <property type="molecule type" value="Genomic_DNA"/>
</dbReference>
<evidence type="ECO:0000313" key="7">
    <source>
        <dbReference type="Proteomes" id="UP000317648"/>
    </source>
</evidence>
<dbReference type="Proteomes" id="UP000317648">
    <property type="component" value="Chromosome"/>
</dbReference>
<evidence type="ECO:0000256" key="4">
    <source>
        <dbReference type="SAM" id="MobiDB-lite"/>
    </source>
</evidence>
<dbReference type="InterPro" id="IPR011444">
    <property type="entry name" value="DUF1549"/>
</dbReference>
<sequence>MLVLSTLVGSIAAGADDFTFFETKIRPVLVQHCYECHSAASEKPGGGLRLDWRGGLQQGGESGPAVTPGQVDKSLLVAALRYESFEMPPKEKLPAAVIDDFCRWIAAGAPDPRSDPPAAADAARLAWEARFEQRRAWWSFQPVVESAPPRVRNEAWSADPIDHFILAKLEASGLQPAPRAQRRALIRRLSFALTGLPPDPAEVEQFVADDSPMAWPRQVDRLLASPHFGERWARHWMDVVRYTDTYGYEWDIPAKGAWRYRDYLTRAFNADAPYDQLIREQLAGDLLPRPRYDLPHQRNESLAGLMFYQLGEKRHGDSAEFDGIHQEMLDNKIDAFSKAFQALTVSCARCHDHKLGPISQAEYYALGGVFMSSRWVTNTLDLPERNEPIIAELSTIKQALRAELAQLWLSETSVIFDDLAQAAAERDPAATDSPPGPDRLPRQVVWRRLLAEAAAKPALDHMLYPWLQLSDTDPSAVGERWRKLAEQYAAESDRRRTRNERDYQTAVDFRRGVAPSWSIDGAGLQQPAACGDFTVALTGPTAIGRLLPGGLQTDAVSSRQNGAVRTPYLQQFQQAFLSFEYVGGDFAAHRTVVDNAFLTERQRYLDQSEQGWLTVANNASLRNRHVYMELATKTSNPNFPPRVGLGGPCSEEQAHDPRSWFGLTRVLLHDTPEPPDQELTHFDTLFADSPPGQRSSVGERYAAWFARALTNWAAGKADADDVRLINWLLQQQLLSNNMEAPQIARRVARYREIEQKLPTPQTINGMIDNDPGYDYRLNLRGEYDRLGEAVPRGYLKVIRDCLNEESQASPLVGSGRRELADMIASRRNPLTARVFVNRVWGWLFGTGIVATPNDFGQLGDLPSHPALLDYLASRFMAEGWSLKQLIRAIVLTETWRQSGQATAAALSRDPNNRLLHHFPLRRLEAEAIRDAMLATSGRLDRTLYGPPIDPHRQNEDPQKRLFSGPLDGDGRRSLYTKITIMEPPRFLATFNQPMPKIPTGKRDISNTPAQALALLNDPFVLQQAQHWAEQLVEHGPADPDARLEQMFRLALCRPPQPQERERWREALDDFAAVRGVSPARIPASVPVWQDATHTMFNLKEFIYSP</sequence>
<evidence type="ECO:0000256" key="2">
    <source>
        <dbReference type="ARBA" id="ARBA00023004"/>
    </source>
</evidence>
<dbReference type="GO" id="GO:0046872">
    <property type="term" value="F:metal ion binding"/>
    <property type="evidence" value="ECO:0007669"/>
    <property type="project" value="UniProtKB-KW"/>
</dbReference>
<dbReference type="InterPro" id="IPR022655">
    <property type="entry name" value="DUF1553"/>
</dbReference>
<dbReference type="PROSITE" id="PS51007">
    <property type="entry name" value="CYTC"/>
    <property type="match status" value="1"/>
</dbReference>
<feature type="region of interest" description="Disordered" evidence="4">
    <location>
        <begin position="947"/>
        <end position="966"/>
    </location>
</feature>
<dbReference type="RefSeq" id="WP_197442863.1">
    <property type="nucleotide sequence ID" value="NZ_CP036433.1"/>
</dbReference>
<dbReference type="Pfam" id="PF07635">
    <property type="entry name" value="PSCyt1"/>
    <property type="match status" value="1"/>
</dbReference>
<evidence type="ECO:0000313" key="6">
    <source>
        <dbReference type="EMBL" id="QDU92345.1"/>
    </source>
</evidence>
<dbReference type="Pfam" id="PF07583">
    <property type="entry name" value="PSCyt2"/>
    <property type="match status" value="1"/>
</dbReference>
<dbReference type="InterPro" id="IPR009056">
    <property type="entry name" value="Cyt_c-like_dom"/>
</dbReference>
<evidence type="ECO:0000256" key="1">
    <source>
        <dbReference type="ARBA" id="ARBA00022723"/>
    </source>
</evidence>
<dbReference type="GO" id="GO:0020037">
    <property type="term" value="F:heme binding"/>
    <property type="evidence" value="ECO:0007669"/>
    <property type="project" value="InterPro"/>
</dbReference>
<keyword evidence="7" id="KW-1185">Reference proteome</keyword>
<protein>
    <submittedName>
        <fullName evidence="6">Planctomycete cytochrome C</fullName>
    </submittedName>
</protein>
<organism evidence="6 7">
    <name type="scientific">Lignipirellula cremea</name>
    <dbReference type="NCBI Taxonomy" id="2528010"/>
    <lineage>
        <taxon>Bacteria</taxon>
        <taxon>Pseudomonadati</taxon>
        <taxon>Planctomycetota</taxon>
        <taxon>Planctomycetia</taxon>
        <taxon>Pirellulales</taxon>
        <taxon>Pirellulaceae</taxon>
        <taxon>Lignipirellula</taxon>
    </lineage>
</organism>
<proteinExistence type="predicted"/>
<gene>
    <name evidence="6" type="ORF">Pla8534_00910</name>
</gene>
<evidence type="ECO:0000256" key="3">
    <source>
        <dbReference type="PROSITE-ProRule" id="PRU00433"/>
    </source>
</evidence>
<dbReference type="PANTHER" id="PTHR35889:SF3">
    <property type="entry name" value="F-BOX DOMAIN-CONTAINING PROTEIN"/>
    <property type="match status" value="1"/>
</dbReference>
<dbReference type="PANTHER" id="PTHR35889">
    <property type="entry name" value="CYCLOINULO-OLIGOSACCHARIDE FRUCTANOTRANSFERASE-RELATED"/>
    <property type="match status" value="1"/>
</dbReference>
<reference evidence="6 7" key="1">
    <citation type="submission" date="2019-02" db="EMBL/GenBank/DDBJ databases">
        <title>Deep-cultivation of Planctomycetes and their phenomic and genomic characterization uncovers novel biology.</title>
        <authorList>
            <person name="Wiegand S."/>
            <person name="Jogler M."/>
            <person name="Boedeker C."/>
            <person name="Pinto D."/>
            <person name="Vollmers J."/>
            <person name="Rivas-Marin E."/>
            <person name="Kohn T."/>
            <person name="Peeters S.H."/>
            <person name="Heuer A."/>
            <person name="Rast P."/>
            <person name="Oberbeckmann S."/>
            <person name="Bunk B."/>
            <person name="Jeske O."/>
            <person name="Meyerdierks A."/>
            <person name="Storesund J.E."/>
            <person name="Kallscheuer N."/>
            <person name="Luecker S."/>
            <person name="Lage O.M."/>
            <person name="Pohl T."/>
            <person name="Merkel B.J."/>
            <person name="Hornburger P."/>
            <person name="Mueller R.-W."/>
            <person name="Bruemmer F."/>
            <person name="Labrenz M."/>
            <person name="Spormann A.M."/>
            <person name="Op den Camp H."/>
            <person name="Overmann J."/>
            <person name="Amann R."/>
            <person name="Jetten M.S.M."/>
            <person name="Mascher T."/>
            <person name="Medema M.H."/>
            <person name="Devos D.P."/>
            <person name="Kaster A.-K."/>
            <person name="Ovreas L."/>
            <person name="Rohde M."/>
            <person name="Galperin M.Y."/>
            <person name="Jogler C."/>
        </authorList>
    </citation>
    <scope>NUCLEOTIDE SEQUENCE [LARGE SCALE GENOMIC DNA]</scope>
    <source>
        <strain evidence="6 7">Pla85_3_4</strain>
    </source>
</reference>
<evidence type="ECO:0000259" key="5">
    <source>
        <dbReference type="PROSITE" id="PS51007"/>
    </source>
</evidence>